<feature type="compositionally biased region" description="Polar residues" evidence="1">
    <location>
        <begin position="1"/>
        <end position="11"/>
    </location>
</feature>
<evidence type="ECO:0000313" key="2">
    <source>
        <dbReference type="EMBL" id="CAA9340244.1"/>
    </source>
</evidence>
<protein>
    <submittedName>
        <fullName evidence="2">Uncharacterized protein</fullName>
    </submittedName>
</protein>
<name>A0A6J4LR49_9ACTN</name>
<dbReference type="AlphaFoldDB" id="A0A6J4LR49"/>
<accession>A0A6J4LR49</accession>
<gene>
    <name evidence="2" type="ORF">AVDCRST_MAG72-758</name>
</gene>
<proteinExistence type="predicted"/>
<reference evidence="2" key="1">
    <citation type="submission" date="2020-02" db="EMBL/GenBank/DDBJ databases">
        <authorList>
            <person name="Meier V. D."/>
        </authorList>
    </citation>
    <scope>NUCLEOTIDE SEQUENCE</scope>
    <source>
        <strain evidence="2">AVDCRST_MAG72</strain>
    </source>
</reference>
<sequence>MLRVGRTSQSTRRPEGAGSATAAAGRLGRAHASRICDRVAADYPTVTAGRAGP</sequence>
<dbReference type="EMBL" id="CADCUJ010000034">
    <property type="protein sequence ID" value="CAA9340244.1"/>
    <property type="molecule type" value="Genomic_DNA"/>
</dbReference>
<feature type="region of interest" description="Disordered" evidence="1">
    <location>
        <begin position="1"/>
        <end position="31"/>
    </location>
</feature>
<organism evidence="2">
    <name type="scientific">uncultured Nocardioidaceae bacterium</name>
    <dbReference type="NCBI Taxonomy" id="253824"/>
    <lineage>
        <taxon>Bacteria</taxon>
        <taxon>Bacillati</taxon>
        <taxon>Actinomycetota</taxon>
        <taxon>Actinomycetes</taxon>
        <taxon>Propionibacteriales</taxon>
        <taxon>Nocardioidaceae</taxon>
        <taxon>environmental samples</taxon>
    </lineage>
</organism>
<evidence type="ECO:0000256" key="1">
    <source>
        <dbReference type="SAM" id="MobiDB-lite"/>
    </source>
</evidence>